<dbReference type="InterPro" id="IPR043504">
    <property type="entry name" value="Peptidase_S1_PA_chymotrypsin"/>
</dbReference>
<dbReference type="Pfam" id="PF13365">
    <property type="entry name" value="Trypsin_2"/>
    <property type="match status" value="1"/>
</dbReference>
<reference evidence="2" key="1">
    <citation type="submission" date="2020-10" db="EMBL/GenBank/DDBJ databases">
        <authorList>
            <person name="Gilroy R."/>
        </authorList>
    </citation>
    <scope>NUCLEOTIDE SEQUENCE</scope>
    <source>
        <strain evidence="2">G3-4614</strain>
    </source>
</reference>
<dbReference type="SMART" id="SM00240">
    <property type="entry name" value="FHA"/>
    <property type="match status" value="2"/>
</dbReference>
<dbReference type="Gene3D" id="2.40.10.10">
    <property type="entry name" value="Trypsin-like serine proteases"/>
    <property type="match status" value="1"/>
</dbReference>
<dbReference type="SUPFAM" id="SSF50494">
    <property type="entry name" value="Trypsin-like serine proteases"/>
    <property type="match status" value="1"/>
</dbReference>
<feature type="domain" description="FHA" evidence="1">
    <location>
        <begin position="4"/>
        <end position="54"/>
    </location>
</feature>
<dbReference type="PROSITE" id="PS50006">
    <property type="entry name" value="FHA_DOMAIN"/>
    <property type="match status" value="2"/>
</dbReference>
<dbReference type="InterPro" id="IPR050923">
    <property type="entry name" value="Cell_Proc_Reg/RNA_Proc"/>
</dbReference>
<dbReference type="AlphaFoldDB" id="A0A9D9E2P1"/>
<dbReference type="PANTHER" id="PTHR23308">
    <property type="entry name" value="NUCLEAR INHIBITOR OF PROTEIN PHOSPHATASE-1"/>
    <property type="match status" value="1"/>
</dbReference>
<evidence type="ECO:0000313" key="2">
    <source>
        <dbReference type="EMBL" id="MBO8438221.1"/>
    </source>
</evidence>
<dbReference type="Pfam" id="PF00498">
    <property type="entry name" value="FHA"/>
    <property type="match status" value="2"/>
</dbReference>
<dbReference type="InterPro" id="IPR008984">
    <property type="entry name" value="SMAD_FHA_dom_sf"/>
</dbReference>
<organism evidence="2 3">
    <name type="scientific">Candidatus Caccoplasma merdipullorum</name>
    <dbReference type="NCBI Taxonomy" id="2840718"/>
    <lineage>
        <taxon>Bacteria</taxon>
        <taxon>Pseudomonadati</taxon>
        <taxon>Bacteroidota</taxon>
        <taxon>Bacteroidia</taxon>
        <taxon>Bacteroidales</taxon>
        <taxon>Bacteroidaceae</taxon>
        <taxon>Bacteroidaceae incertae sedis</taxon>
        <taxon>Candidatus Caccoplasma</taxon>
    </lineage>
</organism>
<reference evidence="2" key="2">
    <citation type="journal article" date="2021" name="PeerJ">
        <title>Extensive microbial diversity within the chicken gut microbiome revealed by metagenomics and culture.</title>
        <authorList>
            <person name="Gilroy R."/>
            <person name="Ravi A."/>
            <person name="Getino M."/>
            <person name="Pursley I."/>
            <person name="Horton D.L."/>
            <person name="Alikhan N.F."/>
            <person name="Baker D."/>
            <person name="Gharbi K."/>
            <person name="Hall N."/>
            <person name="Watson M."/>
            <person name="Adriaenssens E.M."/>
            <person name="Foster-Nyarko E."/>
            <person name="Jarju S."/>
            <person name="Secka A."/>
            <person name="Antonio M."/>
            <person name="Oren A."/>
            <person name="Chaudhuri R.R."/>
            <person name="La Ragione R."/>
            <person name="Hildebrand F."/>
            <person name="Pallen M.J."/>
        </authorList>
    </citation>
    <scope>NUCLEOTIDE SEQUENCE</scope>
    <source>
        <strain evidence="2">G3-4614</strain>
    </source>
</reference>
<dbReference type="CDD" id="cd00060">
    <property type="entry name" value="FHA"/>
    <property type="match status" value="2"/>
</dbReference>
<dbReference type="Gene3D" id="2.60.200.20">
    <property type="match status" value="2"/>
</dbReference>
<dbReference type="InterPro" id="IPR000253">
    <property type="entry name" value="FHA_dom"/>
</dbReference>
<feature type="domain" description="FHA" evidence="1">
    <location>
        <begin position="93"/>
        <end position="142"/>
    </location>
</feature>
<comment type="caution">
    <text evidence="2">The sequence shown here is derived from an EMBL/GenBank/DDBJ whole genome shotgun (WGS) entry which is preliminary data.</text>
</comment>
<name>A0A9D9E2P1_9BACT</name>
<evidence type="ECO:0000313" key="3">
    <source>
        <dbReference type="Proteomes" id="UP000823636"/>
    </source>
</evidence>
<dbReference type="EMBL" id="JADIMW010000053">
    <property type="protein sequence ID" value="MBO8438221.1"/>
    <property type="molecule type" value="Genomic_DNA"/>
</dbReference>
<protein>
    <submittedName>
        <fullName evidence="2">FHA domain-containing protein</fullName>
    </submittedName>
</protein>
<proteinExistence type="predicted"/>
<sequence>MRLLKIGRDPSCDIVLHSMRASALHAEITVLNNGDIILEDKDSKNGTYIMNSPIKPNTPVNIKRGDTIRFADVELLWDQVPTPEDNNKYKAIYGIGTNFRNEIQVSGNTISRFHATLKIDKKGNAILQDHSKNGTTVNGRRINFGQSIKITKKDAVVCGGIPVNLSSYIPGYSPIYKIIGVAATIIVLLGLAYGSWLAIDGKYSTVSPITTEAIEEATVCVFGGYYYEVTIKDDPFKDIDGIVSQWYVGGNNDVIMASTTTKDIPPFEYSGTAFFISENGELGTNRHIAVPWEYRKKEEEEGIRHLIEKERIKIVNDLERSIASGIFKNLSNDAIALLKRYAVSEIEISGKHAYFGIGLSGSKVSNIEDLQHCQVIAESGDPKKDVALIRLNTPKTPDYLIKNGAIFDIEKARVDENSLKIQQEQFSIIGYPLGLLLSDGKSLKPSILNTTISKTPDENSFQVQTISVGGQSGSPVIDKKHRLVGVLYSSIQNTSITYCCNIKHLKELYDKNKLRK</sequence>
<dbReference type="SUPFAM" id="SSF49879">
    <property type="entry name" value="SMAD/FHA domain"/>
    <property type="match status" value="2"/>
</dbReference>
<accession>A0A9D9E2P1</accession>
<evidence type="ECO:0000259" key="1">
    <source>
        <dbReference type="PROSITE" id="PS50006"/>
    </source>
</evidence>
<dbReference type="Proteomes" id="UP000823636">
    <property type="component" value="Unassembled WGS sequence"/>
</dbReference>
<gene>
    <name evidence="2" type="ORF">IAC54_04900</name>
</gene>
<dbReference type="InterPro" id="IPR009003">
    <property type="entry name" value="Peptidase_S1_PA"/>
</dbReference>